<protein>
    <submittedName>
        <fullName evidence="1">Cytochrome c</fullName>
    </submittedName>
</protein>
<dbReference type="NCBIfam" id="NF040606">
    <property type="entry name" value="CytoC_perox"/>
    <property type="match status" value="1"/>
</dbReference>
<dbReference type="InterPro" id="IPR047758">
    <property type="entry name" value="CytoC_perox"/>
</dbReference>
<gene>
    <name evidence="1" type="ORF">FKV25_01235</name>
</gene>
<dbReference type="SUPFAM" id="SSF46626">
    <property type="entry name" value="Cytochrome c"/>
    <property type="match status" value="1"/>
</dbReference>
<dbReference type="Proteomes" id="UP000318212">
    <property type="component" value="Unassembled WGS sequence"/>
</dbReference>
<dbReference type="InterPro" id="IPR036909">
    <property type="entry name" value="Cyt_c-like_dom_sf"/>
</dbReference>
<evidence type="ECO:0000313" key="1">
    <source>
        <dbReference type="EMBL" id="TQD51403.1"/>
    </source>
</evidence>
<dbReference type="AlphaFoldDB" id="A0A508AR29"/>
<sequence length="649" mass="71295">MRRYRFLVDDVATPANPDRLPVGFTRHFDPLLGEEVLDITCAACHTGELIATKGGRRVAVRIDGGQAMHAFTDMQRGSFAPTLLASLIATWSNPAKFDRFARKVIGARYPAGKDALHAALGDTVVAILRRGQNNPLRHLYPVREGFGRTDALGRIANTVFGDHLVKGNYQEAGAPVSYPYLWNIWKFDWVQYNGSVSQPLARNVGEALGVGATLRMTNTHGGPLPASERFRSSVMIPNLATIEHTLQTLQPPRWPEDLLGRIDRPLAERGRRLFERHCRDCHGPHPAGAAEQAAMAPLKREPGTVWKIEVIPLSHIGTDATAATGFLERRYDLTAAGLDRQEIDGLLRPLMQRELVRDTRYRLSAVVDGRRAAGLEADALAAELETYPLPGAGEPATVPAARFAAIAALLEADGIEAPHTAPDDPPDCNLDCQGAHLAWNVVRGRGEIDTELAMLDPAALSEGRGLNLLGLLVKRRWFEETGADARTRECLEGFGTLDLPQEIAGYKPRPLEGVWATPPFLHNGSVPNLYEMLLPPEQRSVRFPVGQRDYDSVHVGFRIDLPDDGEGFWLDTREPGNRNTGHGFTATPEMLERHHQDPRRHPLPPGVIGPLLADAERMAIIEYLKVHRDTPATPAGFQPPSCLARVAGR</sequence>
<reference evidence="1 2" key="1">
    <citation type="submission" date="2019-06" db="EMBL/GenBank/DDBJ databases">
        <title>Lysobacter alkalisoli sp. nov. isolated from saline soil.</title>
        <authorList>
            <person name="Sun J.-Q."/>
            <person name="Xu L."/>
        </authorList>
    </citation>
    <scope>NUCLEOTIDE SEQUENCE [LARGE SCALE GENOMIC DNA]</scope>
    <source>
        <strain evidence="1 2">JCM 31130</strain>
    </source>
</reference>
<name>A0A508AR29_9GAMM</name>
<accession>A0A508AR29</accession>
<evidence type="ECO:0000313" key="2">
    <source>
        <dbReference type="Proteomes" id="UP000318212"/>
    </source>
</evidence>
<dbReference type="GO" id="GO:0004130">
    <property type="term" value="F:cytochrome-c peroxidase activity"/>
    <property type="evidence" value="ECO:0007669"/>
    <property type="project" value="TreeGrafter"/>
</dbReference>
<dbReference type="Gene3D" id="1.10.760.10">
    <property type="entry name" value="Cytochrome c-like domain"/>
    <property type="match status" value="1"/>
</dbReference>
<dbReference type="PANTHER" id="PTHR30600:SF9">
    <property type="entry name" value="BLR7738 PROTEIN"/>
    <property type="match status" value="1"/>
</dbReference>
<dbReference type="PANTHER" id="PTHR30600">
    <property type="entry name" value="CYTOCHROME C PEROXIDASE-RELATED"/>
    <property type="match status" value="1"/>
</dbReference>
<dbReference type="OrthoDB" id="9805202at2"/>
<dbReference type="InterPro" id="IPR051395">
    <property type="entry name" value="Cytochrome_c_Peroxidase/MauG"/>
</dbReference>
<dbReference type="GO" id="GO:0020037">
    <property type="term" value="F:heme binding"/>
    <property type="evidence" value="ECO:0007669"/>
    <property type="project" value="InterPro"/>
</dbReference>
<organism evidence="1 2">
    <name type="scientific">Marilutibacter aestuarii</name>
    <dbReference type="NCBI Taxonomy" id="1706195"/>
    <lineage>
        <taxon>Bacteria</taxon>
        <taxon>Pseudomonadati</taxon>
        <taxon>Pseudomonadota</taxon>
        <taxon>Gammaproteobacteria</taxon>
        <taxon>Lysobacterales</taxon>
        <taxon>Lysobacteraceae</taxon>
        <taxon>Marilutibacter</taxon>
    </lineage>
</organism>
<dbReference type="Pfam" id="PF21419">
    <property type="entry name" value="RoxA-like_Cyt-c"/>
    <property type="match status" value="1"/>
</dbReference>
<dbReference type="EMBL" id="VICE01000010">
    <property type="protein sequence ID" value="TQD51403.1"/>
    <property type="molecule type" value="Genomic_DNA"/>
</dbReference>
<keyword evidence="2" id="KW-1185">Reference proteome</keyword>
<proteinExistence type="predicted"/>
<dbReference type="GO" id="GO:0009055">
    <property type="term" value="F:electron transfer activity"/>
    <property type="evidence" value="ECO:0007669"/>
    <property type="project" value="InterPro"/>
</dbReference>
<comment type="caution">
    <text evidence="1">The sequence shown here is derived from an EMBL/GenBank/DDBJ whole genome shotgun (WGS) entry which is preliminary data.</text>
</comment>